<reference evidence="12 13" key="1">
    <citation type="submission" date="2024-03" db="EMBL/GenBank/DDBJ databases">
        <title>Complete genome sequence of the green alga Chloropicon roscoffensis RCC1871.</title>
        <authorList>
            <person name="Lemieux C."/>
            <person name="Pombert J.-F."/>
            <person name="Otis C."/>
            <person name="Turmel M."/>
        </authorList>
    </citation>
    <scope>NUCLEOTIDE SEQUENCE [LARGE SCALE GENOMIC DNA]</scope>
    <source>
        <strain evidence="12 13">RCC1871</strain>
    </source>
</reference>
<evidence type="ECO:0000256" key="7">
    <source>
        <dbReference type="ARBA" id="ARBA00023002"/>
    </source>
</evidence>
<evidence type="ECO:0000256" key="1">
    <source>
        <dbReference type="ARBA" id="ARBA00001974"/>
    </source>
</evidence>
<organism evidence="12 13">
    <name type="scientific">Chloropicon roscoffensis</name>
    <dbReference type="NCBI Taxonomy" id="1461544"/>
    <lineage>
        <taxon>Eukaryota</taxon>
        <taxon>Viridiplantae</taxon>
        <taxon>Chlorophyta</taxon>
        <taxon>Chloropicophyceae</taxon>
        <taxon>Chloropicales</taxon>
        <taxon>Chloropicaceae</taxon>
        <taxon>Chloropicon</taxon>
    </lineage>
</organism>
<gene>
    <name evidence="12" type="ORF">HKI87_12g71100</name>
</gene>
<dbReference type="InterPro" id="IPR004113">
    <property type="entry name" value="FAD-bd_oxidored_4_C"/>
</dbReference>
<dbReference type="GO" id="GO:0008720">
    <property type="term" value="F:D-lactate dehydrogenase (NAD+) activity"/>
    <property type="evidence" value="ECO:0007669"/>
    <property type="project" value="TreeGrafter"/>
</dbReference>
<feature type="compositionally biased region" description="Polar residues" evidence="10">
    <location>
        <begin position="506"/>
        <end position="515"/>
    </location>
</feature>
<name>A0AAX4PHR2_9CHLO</name>
<evidence type="ECO:0000256" key="4">
    <source>
        <dbReference type="ARBA" id="ARBA00022630"/>
    </source>
</evidence>
<evidence type="ECO:0000259" key="11">
    <source>
        <dbReference type="PROSITE" id="PS51387"/>
    </source>
</evidence>
<feature type="compositionally biased region" description="Basic and acidic residues" evidence="10">
    <location>
        <begin position="481"/>
        <end position="501"/>
    </location>
</feature>
<keyword evidence="4" id="KW-0285">Flavoprotein</keyword>
<dbReference type="AlphaFoldDB" id="A0AAX4PHR2"/>
<comment type="cofactor">
    <cofactor evidence="1">
        <name>FAD</name>
        <dbReference type="ChEBI" id="CHEBI:57692"/>
    </cofactor>
</comment>
<dbReference type="InterPro" id="IPR016169">
    <property type="entry name" value="FAD-bd_PCMH_sub2"/>
</dbReference>
<evidence type="ECO:0000256" key="3">
    <source>
        <dbReference type="ARBA" id="ARBA00008000"/>
    </source>
</evidence>
<dbReference type="PROSITE" id="PS51387">
    <property type="entry name" value="FAD_PCMH"/>
    <property type="match status" value="1"/>
</dbReference>
<evidence type="ECO:0000313" key="12">
    <source>
        <dbReference type="EMBL" id="WZN65550.1"/>
    </source>
</evidence>
<dbReference type="GO" id="GO:0071949">
    <property type="term" value="F:FAD binding"/>
    <property type="evidence" value="ECO:0007669"/>
    <property type="project" value="InterPro"/>
</dbReference>
<evidence type="ECO:0000256" key="9">
    <source>
        <dbReference type="ARBA" id="ARBA00038897"/>
    </source>
</evidence>
<dbReference type="Gene3D" id="3.30.70.2740">
    <property type="match status" value="1"/>
</dbReference>
<accession>A0AAX4PHR2</accession>
<dbReference type="Proteomes" id="UP001472866">
    <property type="component" value="Chromosome 12"/>
</dbReference>
<feature type="region of interest" description="Disordered" evidence="10">
    <location>
        <begin position="475"/>
        <end position="515"/>
    </location>
</feature>
<dbReference type="FunFam" id="3.30.465.10:FF:000016">
    <property type="entry name" value="probable D-lactate dehydrogenase, mitochondrial"/>
    <property type="match status" value="1"/>
</dbReference>
<dbReference type="GO" id="GO:0004458">
    <property type="term" value="F:D-lactate dehydrogenase (cytochrome) activity"/>
    <property type="evidence" value="ECO:0007669"/>
    <property type="project" value="UniProtKB-EC"/>
</dbReference>
<evidence type="ECO:0000256" key="5">
    <source>
        <dbReference type="ARBA" id="ARBA00022827"/>
    </source>
</evidence>
<proteinExistence type="inferred from homology"/>
<dbReference type="InterPro" id="IPR006094">
    <property type="entry name" value="Oxid_FAD_bind_N"/>
</dbReference>
<keyword evidence="13" id="KW-1185">Reference proteome</keyword>
<protein>
    <recommendedName>
        <fullName evidence="9">D-lactate dehydrogenase (cytochrome)</fullName>
        <ecNumber evidence="9">1.1.2.4</ecNumber>
    </recommendedName>
</protein>
<dbReference type="Pfam" id="PF01565">
    <property type="entry name" value="FAD_binding_4"/>
    <property type="match status" value="1"/>
</dbReference>
<dbReference type="InterPro" id="IPR016166">
    <property type="entry name" value="FAD-bd_PCMH"/>
</dbReference>
<dbReference type="InterPro" id="IPR036318">
    <property type="entry name" value="FAD-bd_PCMH-like_sf"/>
</dbReference>
<dbReference type="PANTHER" id="PTHR11748">
    <property type="entry name" value="D-LACTATE DEHYDROGENASE"/>
    <property type="match status" value="1"/>
</dbReference>
<feature type="domain" description="FAD-binding PCMH-type" evidence="11">
    <location>
        <begin position="63"/>
        <end position="243"/>
    </location>
</feature>
<sequence>MAVSWARRALVRAGLAASRTFATEAKESEMVVEDLARRLSNVCEVSRSADVRKQHATDEGTERGMFPPDLVAFPSSTEDVSKVVEACTDLRVPMIATGALTSLEGHLRHLRGGLAIDVTKMSNILSVCAEDQTARVQAGVTRMQLNEYLRDTGLFFPVDPGADATLGGMAACRASGTNAVKYGTMRDVVGGLTAVLSGGRVVRCGGSGAARKSSTGYDLNALMVGSEGTLGVITELQVRLAGQPGATVAAVCPFETIEGAATCVAEIVQCGVPLARCELLDTAAISAVNEHSGLGLRELPTLFFEFTGSTESAVEGEAELAGSIVADHGGGPFKFSSTAEERSRLWRARHEAYWAALASRPGCRGVVTDVCVPLSKLAESISRAKSLASEVGLRAPTVGHVGDGNYHLLLLVDPANPDEVKAAKRVAMETGAHAIELGGTCSGEHGVGVGKLPLLEREHGRGLWRLWLRSSGPWTPTGCSTRERSAARRCSREQRGERGRGDVGTGPSTTRHATL</sequence>
<dbReference type="EC" id="1.1.2.4" evidence="9"/>
<dbReference type="PANTHER" id="PTHR11748:SF111">
    <property type="entry name" value="D-LACTATE DEHYDROGENASE, MITOCHONDRIAL-RELATED"/>
    <property type="match status" value="1"/>
</dbReference>
<dbReference type="GO" id="GO:1903457">
    <property type="term" value="P:lactate catabolic process"/>
    <property type="evidence" value="ECO:0007669"/>
    <property type="project" value="TreeGrafter"/>
</dbReference>
<keyword evidence="6" id="KW-0809">Transit peptide</keyword>
<evidence type="ECO:0000256" key="2">
    <source>
        <dbReference type="ARBA" id="ARBA00004173"/>
    </source>
</evidence>
<dbReference type="InterPro" id="IPR016164">
    <property type="entry name" value="FAD-linked_Oxase-like_C"/>
</dbReference>
<dbReference type="Pfam" id="PF02913">
    <property type="entry name" value="FAD-oxidase_C"/>
    <property type="match status" value="1"/>
</dbReference>
<evidence type="ECO:0000256" key="6">
    <source>
        <dbReference type="ARBA" id="ARBA00022946"/>
    </source>
</evidence>
<dbReference type="FunFam" id="3.30.70.2740:FF:000001">
    <property type="entry name" value="D-lactate dehydrogenase mitochondrial"/>
    <property type="match status" value="1"/>
</dbReference>
<evidence type="ECO:0000256" key="8">
    <source>
        <dbReference type="ARBA" id="ARBA00023128"/>
    </source>
</evidence>
<comment type="subcellular location">
    <subcellularLocation>
        <location evidence="2">Mitochondrion</location>
    </subcellularLocation>
</comment>
<keyword evidence="8" id="KW-0496">Mitochondrion</keyword>
<comment type="similarity">
    <text evidence="3">Belongs to the FAD-binding oxidoreductase/transferase type 4 family.</text>
</comment>
<dbReference type="SUPFAM" id="SSF55103">
    <property type="entry name" value="FAD-linked oxidases, C-terminal domain"/>
    <property type="match status" value="1"/>
</dbReference>
<dbReference type="GO" id="GO:0005739">
    <property type="term" value="C:mitochondrion"/>
    <property type="evidence" value="ECO:0007669"/>
    <property type="project" value="UniProtKB-SubCell"/>
</dbReference>
<keyword evidence="5" id="KW-0274">FAD</keyword>
<evidence type="ECO:0000256" key="10">
    <source>
        <dbReference type="SAM" id="MobiDB-lite"/>
    </source>
</evidence>
<dbReference type="Gene3D" id="3.30.465.10">
    <property type="match status" value="1"/>
</dbReference>
<dbReference type="EMBL" id="CP151512">
    <property type="protein sequence ID" value="WZN65550.1"/>
    <property type="molecule type" value="Genomic_DNA"/>
</dbReference>
<keyword evidence="7" id="KW-0560">Oxidoreductase</keyword>
<dbReference type="SUPFAM" id="SSF56176">
    <property type="entry name" value="FAD-binding/transporter-associated domain-like"/>
    <property type="match status" value="1"/>
</dbReference>
<evidence type="ECO:0000313" key="13">
    <source>
        <dbReference type="Proteomes" id="UP001472866"/>
    </source>
</evidence>